<dbReference type="EMBL" id="BQNB010012472">
    <property type="protein sequence ID" value="GJT03976.1"/>
    <property type="molecule type" value="Genomic_DNA"/>
</dbReference>
<dbReference type="Proteomes" id="UP001151760">
    <property type="component" value="Unassembled WGS sequence"/>
</dbReference>
<evidence type="ECO:0000313" key="3">
    <source>
        <dbReference type="Proteomes" id="UP001151760"/>
    </source>
</evidence>
<name>A0ABQ5ARN4_9ASTR</name>
<reference evidence="2" key="2">
    <citation type="submission" date="2022-01" db="EMBL/GenBank/DDBJ databases">
        <authorList>
            <person name="Yamashiro T."/>
            <person name="Shiraishi A."/>
            <person name="Satake H."/>
            <person name="Nakayama K."/>
        </authorList>
    </citation>
    <scope>NUCLEOTIDE SEQUENCE</scope>
</reference>
<protein>
    <submittedName>
        <fullName evidence="2">Uncharacterized protein</fullName>
    </submittedName>
</protein>
<reference evidence="2" key="1">
    <citation type="journal article" date="2022" name="Int. J. Mol. Sci.">
        <title>Draft Genome of Tanacetum Coccineum: Genomic Comparison of Closely Related Tanacetum-Family Plants.</title>
        <authorList>
            <person name="Yamashiro T."/>
            <person name="Shiraishi A."/>
            <person name="Nakayama K."/>
            <person name="Satake H."/>
        </authorList>
    </citation>
    <scope>NUCLEOTIDE SEQUENCE</scope>
</reference>
<evidence type="ECO:0000256" key="1">
    <source>
        <dbReference type="SAM" id="MobiDB-lite"/>
    </source>
</evidence>
<keyword evidence="3" id="KW-1185">Reference proteome</keyword>
<feature type="region of interest" description="Disordered" evidence="1">
    <location>
        <begin position="114"/>
        <end position="165"/>
    </location>
</feature>
<gene>
    <name evidence="2" type="ORF">Tco_0838438</name>
</gene>
<comment type="caution">
    <text evidence="2">The sequence shown here is derived from an EMBL/GenBank/DDBJ whole genome shotgun (WGS) entry which is preliminary data.</text>
</comment>
<accession>A0ABQ5ARN4</accession>
<sequence>MESLNSNSQERELHQLQQMQDKAKESCMVSFRLLVNVTALFDQDVQTFTCSMLLNLDQLEQQLVKEEFHETGSMDAFRVFKTQFQKFINFRYYFDDFDGTMICKQKVNDRMMQSKERKDNSSKALDAGLVVTESNETESERHVLSSRSGNDTHTDDADINSVNDK</sequence>
<proteinExistence type="predicted"/>
<evidence type="ECO:0000313" key="2">
    <source>
        <dbReference type="EMBL" id="GJT03976.1"/>
    </source>
</evidence>
<organism evidence="2 3">
    <name type="scientific">Tanacetum coccineum</name>
    <dbReference type="NCBI Taxonomy" id="301880"/>
    <lineage>
        <taxon>Eukaryota</taxon>
        <taxon>Viridiplantae</taxon>
        <taxon>Streptophyta</taxon>
        <taxon>Embryophyta</taxon>
        <taxon>Tracheophyta</taxon>
        <taxon>Spermatophyta</taxon>
        <taxon>Magnoliopsida</taxon>
        <taxon>eudicotyledons</taxon>
        <taxon>Gunneridae</taxon>
        <taxon>Pentapetalae</taxon>
        <taxon>asterids</taxon>
        <taxon>campanulids</taxon>
        <taxon>Asterales</taxon>
        <taxon>Asteraceae</taxon>
        <taxon>Asteroideae</taxon>
        <taxon>Anthemideae</taxon>
        <taxon>Anthemidinae</taxon>
        <taxon>Tanacetum</taxon>
    </lineage>
</organism>